<keyword evidence="3" id="KW-1185">Reference proteome</keyword>
<dbReference type="EMBL" id="ML996688">
    <property type="protein sequence ID" value="KAF2404315.1"/>
    <property type="molecule type" value="Genomic_DNA"/>
</dbReference>
<proteinExistence type="predicted"/>
<dbReference type="AlphaFoldDB" id="A0A6G1I8K1"/>
<gene>
    <name evidence="2" type="ORF">EJ06DRAFT_196527</name>
</gene>
<name>A0A6G1I8K1_9PEZI</name>
<dbReference type="Pfam" id="PF12726">
    <property type="entry name" value="SEN1_N"/>
    <property type="match status" value="1"/>
</dbReference>
<dbReference type="InterPro" id="IPR024481">
    <property type="entry name" value="Helicase_Sen1_N"/>
</dbReference>
<evidence type="ECO:0000313" key="3">
    <source>
        <dbReference type="Proteomes" id="UP000799640"/>
    </source>
</evidence>
<dbReference type="OrthoDB" id="6513042at2759"/>
<reference evidence="2" key="1">
    <citation type="journal article" date="2020" name="Stud. Mycol.">
        <title>101 Dothideomycetes genomes: a test case for predicting lifestyles and emergence of pathogens.</title>
        <authorList>
            <person name="Haridas S."/>
            <person name="Albert R."/>
            <person name="Binder M."/>
            <person name="Bloem J."/>
            <person name="Labutti K."/>
            <person name="Salamov A."/>
            <person name="Andreopoulos B."/>
            <person name="Baker S."/>
            <person name="Barry K."/>
            <person name="Bills G."/>
            <person name="Bluhm B."/>
            <person name="Cannon C."/>
            <person name="Castanera R."/>
            <person name="Culley D."/>
            <person name="Daum C."/>
            <person name="Ezra D."/>
            <person name="Gonzalez J."/>
            <person name="Henrissat B."/>
            <person name="Kuo A."/>
            <person name="Liang C."/>
            <person name="Lipzen A."/>
            <person name="Lutzoni F."/>
            <person name="Magnuson J."/>
            <person name="Mondo S."/>
            <person name="Nolan M."/>
            <person name="Ohm R."/>
            <person name="Pangilinan J."/>
            <person name="Park H.-J."/>
            <person name="Ramirez L."/>
            <person name="Alfaro M."/>
            <person name="Sun H."/>
            <person name="Tritt A."/>
            <person name="Yoshinaga Y."/>
            <person name="Zwiers L.-H."/>
            <person name="Turgeon B."/>
            <person name="Goodwin S."/>
            <person name="Spatafora J."/>
            <person name="Crous P."/>
            <person name="Grigoriev I."/>
        </authorList>
    </citation>
    <scope>NUCLEOTIDE SEQUENCE</scope>
    <source>
        <strain evidence="2">CBS 262.69</strain>
    </source>
</reference>
<accession>A0A6G1I8K1</accession>
<dbReference type="Proteomes" id="UP000799640">
    <property type="component" value="Unassembled WGS sequence"/>
</dbReference>
<evidence type="ECO:0000259" key="1">
    <source>
        <dbReference type="Pfam" id="PF12726"/>
    </source>
</evidence>
<organism evidence="2 3">
    <name type="scientific">Trichodelitschia bisporula</name>
    <dbReference type="NCBI Taxonomy" id="703511"/>
    <lineage>
        <taxon>Eukaryota</taxon>
        <taxon>Fungi</taxon>
        <taxon>Dikarya</taxon>
        <taxon>Ascomycota</taxon>
        <taxon>Pezizomycotina</taxon>
        <taxon>Dothideomycetes</taxon>
        <taxon>Dothideomycetes incertae sedis</taxon>
        <taxon>Phaeotrichales</taxon>
        <taxon>Phaeotrichaceae</taxon>
        <taxon>Trichodelitschia</taxon>
    </lineage>
</organism>
<feature type="domain" description="Helicase Sen1 N-terminal" evidence="1">
    <location>
        <begin position="91"/>
        <end position="555"/>
    </location>
</feature>
<sequence length="610" mass="69968">MAEVVQNLHELQALPPETHWFCPCTSLDDYTRYYEEDLLEEDRTVDPAVEAERIRKIEEAQKRKHLVLDAFRILAYNGAEAAPYRDWLQLRLEHWMTTCHICIRVFHASRSLLRQRLEEQYDVEQVVEFMKTFDELNVTRITQGLKHAQAQLASLPESERKIANLGSVGIHSLFEVLSCEPYLRNPTLMAQHFDSPFQLVQTRKKLRLHSFLPALSYFFFSSVESRYSFAVFNWEKLWRSPTRQEFEWAIRRPLFEAMMRVQISSLDMSFVPRFWDGARLIVSKLNKDLVTHSLRGIDISIYRLALEHLQLDSPGFTDLLRTVRHLIELSPTDFWDAMGAIPPSAFIEQIFHSPALKKIFLRQGQEDAPDLGEIFGWILPFLTSIKPQNITPACRSMVHQLMTRNQDNGLPTKARVACFNIALLVLSHTLENLSKERTFATFVGTAVVSDMLDLVKDHVKAIVSITKNLKNPVDGGQPGLVALTVVERSIALDCLALSMRRESIHAGKPIRNTDGTGSEALWNALISAIDYGDQALATYILLGTRSLVGLERFTDNCAIMLPESWSVFRISIPLIWPVFSRPHILVSPSSPRLSHRTMRLANRQWKYSRS</sequence>
<protein>
    <recommendedName>
        <fullName evidence="1">Helicase Sen1 N-terminal domain-containing protein</fullName>
    </recommendedName>
</protein>
<evidence type="ECO:0000313" key="2">
    <source>
        <dbReference type="EMBL" id="KAF2404315.1"/>
    </source>
</evidence>